<feature type="non-terminal residue" evidence="10">
    <location>
        <position position="1"/>
    </location>
</feature>
<dbReference type="GO" id="GO:0140662">
    <property type="term" value="F:ATP-dependent protein folding chaperone"/>
    <property type="evidence" value="ECO:0007669"/>
    <property type="project" value="InterPro"/>
</dbReference>
<dbReference type="Gene3D" id="1.10.560.10">
    <property type="entry name" value="GroEL-like equatorial domain"/>
    <property type="match status" value="1"/>
</dbReference>
<proteinExistence type="inferred from homology"/>
<evidence type="ECO:0000256" key="7">
    <source>
        <dbReference type="ARBA" id="ARBA00023186"/>
    </source>
</evidence>
<keyword evidence="11" id="KW-1185">Reference proteome</keyword>
<evidence type="ECO:0000256" key="5">
    <source>
        <dbReference type="ARBA" id="ARBA00022741"/>
    </source>
</evidence>
<dbReference type="GO" id="GO:0051082">
    <property type="term" value="F:unfolded protein binding"/>
    <property type="evidence" value="ECO:0007669"/>
    <property type="project" value="InterPro"/>
</dbReference>
<evidence type="ECO:0000256" key="6">
    <source>
        <dbReference type="ARBA" id="ARBA00022840"/>
    </source>
</evidence>
<dbReference type="SUPFAM" id="SSF48592">
    <property type="entry name" value="GroEL equatorial domain-like"/>
    <property type="match status" value="1"/>
</dbReference>
<dbReference type="PROSITE" id="PS00751">
    <property type="entry name" value="TCP1_2"/>
    <property type="match status" value="1"/>
</dbReference>
<dbReference type="GO" id="GO:0005737">
    <property type="term" value="C:cytoplasm"/>
    <property type="evidence" value="ECO:0007669"/>
    <property type="project" value="UniProtKB-SubCell"/>
</dbReference>
<comment type="similarity">
    <text evidence="2 9">Belongs to the TCP-1 chaperonin family.</text>
</comment>
<evidence type="ECO:0000313" key="10">
    <source>
        <dbReference type="EMBL" id="NXX86275.1"/>
    </source>
</evidence>
<evidence type="ECO:0000256" key="2">
    <source>
        <dbReference type="ARBA" id="ARBA00008020"/>
    </source>
</evidence>
<evidence type="ECO:0000256" key="4">
    <source>
        <dbReference type="ARBA" id="ARBA00022490"/>
    </source>
</evidence>
<dbReference type="GO" id="GO:0005524">
    <property type="term" value="F:ATP binding"/>
    <property type="evidence" value="ECO:0007669"/>
    <property type="project" value="UniProtKB-KW"/>
</dbReference>
<dbReference type="PRINTS" id="PR00304">
    <property type="entry name" value="TCOMPLEXTCP1"/>
</dbReference>
<dbReference type="Pfam" id="PF00118">
    <property type="entry name" value="Cpn60_TCP1"/>
    <property type="match status" value="1"/>
</dbReference>
<dbReference type="InterPro" id="IPR002423">
    <property type="entry name" value="Cpn60/GroEL/TCP-1"/>
</dbReference>
<dbReference type="InterPro" id="IPR017998">
    <property type="entry name" value="Chaperone_TCP-1"/>
</dbReference>
<evidence type="ECO:0000256" key="8">
    <source>
        <dbReference type="ARBA" id="ARBA00030049"/>
    </source>
</evidence>
<dbReference type="EMBL" id="WBNH01011946">
    <property type="protein sequence ID" value="NXX86275.1"/>
    <property type="molecule type" value="Genomic_DNA"/>
</dbReference>
<keyword evidence="4" id="KW-0963">Cytoplasm</keyword>
<dbReference type="InterPro" id="IPR027410">
    <property type="entry name" value="TCP-1-like_intermed_sf"/>
</dbReference>
<dbReference type="InterPro" id="IPR027413">
    <property type="entry name" value="GROEL-like_equatorial_sf"/>
</dbReference>
<dbReference type="Gene3D" id="3.30.260.10">
    <property type="entry name" value="TCP-1-like chaperonin intermediate domain"/>
    <property type="match status" value="1"/>
</dbReference>
<organism evidence="10 11">
    <name type="scientific">Urocolius indicus</name>
    <name type="common">Red-faced mousebird</name>
    <name type="synonym">Colius indicus</name>
    <dbReference type="NCBI Taxonomy" id="458196"/>
    <lineage>
        <taxon>Eukaryota</taxon>
        <taxon>Metazoa</taxon>
        <taxon>Chordata</taxon>
        <taxon>Craniata</taxon>
        <taxon>Vertebrata</taxon>
        <taxon>Euteleostomi</taxon>
        <taxon>Archelosauria</taxon>
        <taxon>Archosauria</taxon>
        <taxon>Dinosauria</taxon>
        <taxon>Saurischia</taxon>
        <taxon>Theropoda</taxon>
        <taxon>Coelurosauria</taxon>
        <taxon>Aves</taxon>
        <taxon>Neognathae</taxon>
        <taxon>Neoaves</taxon>
        <taxon>Telluraves</taxon>
        <taxon>Coraciimorphae</taxon>
        <taxon>Coliiformes</taxon>
        <taxon>Coliidae</taxon>
        <taxon>Urocolius</taxon>
    </lineage>
</organism>
<dbReference type="PANTHER" id="PTHR11353">
    <property type="entry name" value="CHAPERONIN"/>
    <property type="match status" value="1"/>
</dbReference>
<dbReference type="FunFam" id="3.30.260.10:FF:000040">
    <property type="entry name" value="Uncharacterized protein"/>
    <property type="match status" value="1"/>
</dbReference>
<name>A0A852LDC8_UROIN</name>
<evidence type="ECO:0000256" key="9">
    <source>
        <dbReference type="RuleBase" id="RU004187"/>
    </source>
</evidence>
<gene>
    <name evidence="10" type="primary">Tcp1</name>
    <name evidence="10" type="ORF">UROIND_R02395</name>
</gene>
<reference evidence="10" key="1">
    <citation type="submission" date="2020-02" db="EMBL/GenBank/DDBJ databases">
        <title>Bird 10,000 Genomes (B10K) Project - Family phase.</title>
        <authorList>
            <person name="Zhang G."/>
        </authorList>
    </citation>
    <scope>NUCLEOTIDE SEQUENCE</scope>
    <source>
        <strain evidence="10">B10K-DU-030-59</strain>
    </source>
</reference>
<accession>A0A852LDC8</accession>
<dbReference type="InterPro" id="IPR002194">
    <property type="entry name" value="Chaperonin_TCP-1_CS"/>
</dbReference>
<keyword evidence="5 9" id="KW-0547">Nucleotide-binding</keyword>
<comment type="caution">
    <text evidence="10">The sequence shown here is derived from an EMBL/GenBank/DDBJ whole genome shotgun (WGS) entry which is preliminary data.</text>
</comment>
<dbReference type="SUPFAM" id="SSF54849">
    <property type="entry name" value="GroEL-intermediate domain like"/>
    <property type="match status" value="1"/>
</dbReference>
<dbReference type="PROSITE" id="PS00995">
    <property type="entry name" value="TCP1_3"/>
    <property type="match status" value="1"/>
</dbReference>
<keyword evidence="7 9" id="KW-0143">Chaperone</keyword>
<evidence type="ECO:0000256" key="1">
    <source>
        <dbReference type="ARBA" id="ARBA00004496"/>
    </source>
</evidence>
<dbReference type="OrthoDB" id="496at2759"/>
<evidence type="ECO:0000256" key="3">
    <source>
        <dbReference type="ARBA" id="ARBA00014424"/>
    </source>
</evidence>
<keyword evidence="6 9" id="KW-0067">ATP-binding</keyword>
<evidence type="ECO:0000313" key="11">
    <source>
        <dbReference type="Proteomes" id="UP000654395"/>
    </source>
</evidence>
<comment type="subcellular location">
    <subcellularLocation>
        <location evidence="1">Cytoplasm</location>
    </subcellularLocation>
</comment>
<protein>
    <recommendedName>
        <fullName evidence="3">T-complex protein 1 subunit alpha</fullName>
    </recommendedName>
    <alternativeName>
        <fullName evidence="8">CCT-alpha</fullName>
    </alternativeName>
</protein>
<dbReference type="FunFam" id="1.10.560.10:FF:000070">
    <property type="entry name" value="Uncharacterized protein"/>
    <property type="match status" value="1"/>
</dbReference>
<dbReference type="AlphaFoldDB" id="A0A852LDC8"/>
<dbReference type="Proteomes" id="UP000654395">
    <property type="component" value="Unassembled WGS sequence"/>
</dbReference>
<feature type="non-terminal residue" evidence="10">
    <location>
        <position position="207"/>
    </location>
</feature>
<dbReference type="PROSITE" id="PS00750">
    <property type="entry name" value="TCP1_1"/>
    <property type="match status" value="1"/>
</dbReference>
<dbReference type="GO" id="GO:0016887">
    <property type="term" value="F:ATP hydrolysis activity"/>
    <property type="evidence" value="ECO:0007669"/>
    <property type="project" value="InterPro"/>
</dbReference>
<sequence>MAAMDGPLAVFGERTSGDTIRTQNVTAASAIANIVKSSLGPVGLDKMLVDDIGDVTITNDGATILKLLEVEHPAAKVLCELADLQDKEVGDGTTSVVIIAAELLKNADELVKQKIHPTSIIGGYRLACKEAVRYINENLIINTDELGRECLINAAKTSMSSKIIGIDGDFFANMVVDAALAVKYTDQKGQARYPINSVNVLKAHGRS</sequence>